<proteinExistence type="inferred from homology"/>
<dbReference type="PROSITE" id="PS00571">
    <property type="entry name" value="AMIDASES"/>
    <property type="match status" value="1"/>
</dbReference>
<dbReference type="InterPro" id="IPR020556">
    <property type="entry name" value="Amidase_CS"/>
</dbReference>
<organism evidence="3 4">
    <name type="scientific">Companilactobacillus nodensis DSM 19682 = JCM 14932 = NBRC 107160</name>
    <dbReference type="NCBI Taxonomy" id="1423775"/>
    <lineage>
        <taxon>Bacteria</taxon>
        <taxon>Bacillati</taxon>
        <taxon>Bacillota</taxon>
        <taxon>Bacilli</taxon>
        <taxon>Lactobacillales</taxon>
        <taxon>Lactobacillaceae</taxon>
        <taxon>Companilactobacillus</taxon>
    </lineage>
</organism>
<reference evidence="3 4" key="1">
    <citation type="journal article" date="2015" name="Genome Announc.">
        <title>Expanding the biotechnology potential of lactobacilli through comparative genomics of 213 strains and associated genera.</title>
        <authorList>
            <person name="Sun Z."/>
            <person name="Harris H.M."/>
            <person name="McCann A."/>
            <person name="Guo C."/>
            <person name="Argimon S."/>
            <person name="Zhang W."/>
            <person name="Yang X."/>
            <person name="Jeffery I.B."/>
            <person name="Cooney J.C."/>
            <person name="Kagawa T.F."/>
            <person name="Liu W."/>
            <person name="Song Y."/>
            <person name="Salvetti E."/>
            <person name="Wrobel A."/>
            <person name="Rasinkangas P."/>
            <person name="Parkhill J."/>
            <person name="Rea M.C."/>
            <person name="O'Sullivan O."/>
            <person name="Ritari J."/>
            <person name="Douillard F.P."/>
            <person name="Paul Ross R."/>
            <person name="Yang R."/>
            <person name="Briner A.E."/>
            <person name="Felis G.E."/>
            <person name="de Vos W.M."/>
            <person name="Barrangou R."/>
            <person name="Klaenhammer T.R."/>
            <person name="Caufield P.W."/>
            <person name="Cui Y."/>
            <person name="Zhang H."/>
            <person name="O'Toole P.W."/>
        </authorList>
    </citation>
    <scope>NUCLEOTIDE SEQUENCE [LARGE SCALE GENOMIC DNA]</scope>
    <source>
        <strain evidence="3 4">DSM 19682</strain>
    </source>
</reference>
<dbReference type="Gene3D" id="3.90.1300.10">
    <property type="entry name" value="Amidase signature (AS) domain"/>
    <property type="match status" value="1"/>
</dbReference>
<comment type="caution">
    <text evidence="3">The sequence shown here is derived from an EMBL/GenBank/DDBJ whole genome shotgun (WGS) entry which is preliminary data.</text>
</comment>
<dbReference type="InterPro" id="IPR000120">
    <property type="entry name" value="Amidase"/>
</dbReference>
<protein>
    <submittedName>
        <fullName evidence="3">6-aminohexanoate-cyclic-dimer hydrolase</fullName>
    </submittedName>
</protein>
<dbReference type="NCBIfam" id="NF005099">
    <property type="entry name" value="PRK06529.1"/>
    <property type="match status" value="1"/>
</dbReference>
<dbReference type="SUPFAM" id="SSF75304">
    <property type="entry name" value="Amidase signature (AS) enzymes"/>
    <property type="match status" value="1"/>
</dbReference>
<gene>
    <name evidence="3" type="ORF">FD03_GL000899</name>
</gene>
<evidence type="ECO:0000259" key="2">
    <source>
        <dbReference type="Pfam" id="PF01425"/>
    </source>
</evidence>
<dbReference type="InterPro" id="IPR023631">
    <property type="entry name" value="Amidase_dom"/>
</dbReference>
<dbReference type="GO" id="GO:0016787">
    <property type="term" value="F:hydrolase activity"/>
    <property type="evidence" value="ECO:0007669"/>
    <property type="project" value="UniProtKB-KW"/>
</dbReference>
<keyword evidence="4" id="KW-1185">Reference proteome</keyword>
<comment type="similarity">
    <text evidence="1">Belongs to the amidase family.</text>
</comment>
<sequence>MEDATHWASLLDQGQISRKELIDETILCIKKGNNYLNSLVDFDEVTYRDRYLSVTDKKLEDTVFKGVPIPLKILGQSKYGFLDTSASRLFKNNVATKTNNFVAKIESLGLVPVGKSNAPEFGFKNVTDSKLYGDSHNPWNLDFSAGGSSGGAAGAVASGMFPIAGASDGGGSIRIPASFTGLIGLKPTRGTMPVGPDNYRSWQGASIDFGLTVSIRDTKKLFYRMRGTSAISPFQAPVVEWTGAVTKSKLKIAYSFDSPIGTRISEDAKFAMLKALQVLEDAGFEVVPIKYPLNGISLMDSYYMMNAAETAKMFHSISSMLQREIIQGDMELMSWGLYRYGLNVSAVEYSQCFDEWDRATAIMEHNIFGNFDLFLTPTTAYTAPNLKTDLQSDDIRNSLINIDELSESEQSEVIYDMFYESLKLTPFTQLANLTGEPAISLPIWISKNNLPLGVQFMAAKGREDMLFRIGDLFENTKALELPKYYK</sequence>
<evidence type="ECO:0000313" key="4">
    <source>
        <dbReference type="Proteomes" id="UP000051248"/>
    </source>
</evidence>
<name>A0A0R1KMJ0_9LACO</name>
<dbReference type="RefSeq" id="WP_025025376.1">
    <property type="nucleotide sequence ID" value="NZ_AZDZ01000001.1"/>
</dbReference>
<dbReference type="Pfam" id="PF01425">
    <property type="entry name" value="Amidase"/>
    <property type="match status" value="1"/>
</dbReference>
<feature type="domain" description="Amidase" evidence="2">
    <location>
        <begin position="33"/>
        <end position="466"/>
    </location>
</feature>
<dbReference type="Proteomes" id="UP000051248">
    <property type="component" value="Unassembled WGS sequence"/>
</dbReference>
<evidence type="ECO:0000313" key="3">
    <source>
        <dbReference type="EMBL" id="KRK81306.1"/>
    </source>
</evidence>
<evidence type="ECO:0000256" key="1">
    <source>
        <dbReference type="ARBA" id="ARBA00009199"/>
    </source>
</evidence>
<dbReference type="PANTHER" id="PTHR11895">
    <property type="entry name" value="TRANSAMIDASE"/>
    <property type="match status" value="1"/>
</dbReference>
<accession>A0A0R1KMJ0</accession>
<dbReference type="PANTHER" id="PTHR11895:SF7">
    <property type="entry name" value="GLUTAMYL-TRNA(GLN) AMIDOTRANSFERASE SUBUNIT A, MITOCHONDRIAL"/>
    <property type="match status" value="1"/>
</dbReference>
<dbReference type="AlphaFoldDB" id="A0A0R1KMJ0"/>
<keyword evidence="3" id="KW-0378">Hydrolase</keyword>
<dbReference type="STRING" id="1423775.FD03_GL000899"/>
<dbReference type="PATRIC" id="fig|1423775.4.peg.925"/>
<dbReference type="eggNOG" id="COG0154">
    <property type="taxonomic scope" value="Bacteria"/>
</dbReference>
<dbReference type="OrthoDB" id="9811471at2"/>
<dbReference type="InterPro" id="IPR036928">
    <property type="entry name" value="AS_sf"/>
</dbReference>
<dbReference type="EMBL" id="AZDZ01000001">
    <property type="protein sequence ID" value="KRK81306.1"/>
    <property type="molecule type" value="Genomic_DNA"/>
</dbReference>